<dbReference type="EMBL" id="JABAHZ010000003">
    <property type="protein sequence ID" value="NLR80263.1"/>
    <property type="molecule type" value="Genomic_DNA"/>
</dbReference>
<dbReference type="RefSeq" id="WP_168739927.1">
    <property type="nucleotide sequence ID" value="NZ_JABAHZ010000003.1"/>
</dbReference>
<reference evidence="1 2" key="1">
    <citation type="submission" date="2020-04" db="EMBL/GenBank/DDBJ databases">
        <authorList>
            <person name="Yin C."/>
        </authorList>
    </citation>
    <scope>NUCLEOTIDE SEQUENCE [LARGE SCALE GENOMIC DNA]</scope>
    <source>
        <strain evidence="1 2">Ak56</strain>
    </source>
</reference>
<protein>
    <submittedName>
        <fullName evidence="1">Uncharacterized protein</fullName>
    </submittedName>
</protein>
<dbReference type="PROSITE" id="PS51257">
    <property type="entry name" value="PROKAR_LIPOPROTEIN"/>
    <property type="match status" value="1"/>
</dbReference>
<dbReference type="AlphaFoldDB" id="A0A847SKF4"/>
<dbReference type="Proteomes" id="UP000552864">
    <property type="component" value="Unassembled WGS sequence"/>
</dbReference>
<evidence type="ECO:0000313" key="1">
    <source>
        <dbReference type="EMBL" id="NLR80263.1"/>
    </source>
</evidence>
<gene>
    <name evidence="1" type="ORF">HGH91_16650</name>
</gene>
<sequence>MKRFHPFLSLAATTYLLFTFSCSKIPPQYACNTPVKRVTVYDTATGIISFVRHYTYTSQLQVDSIIDTENSHHPTVPTIYVMQYNVQHQLTNVQFSGPGGVYNIQYNYANGNISGIASPLFVATNYAYSFIRNIPWYNGSTPTLLVSNGHSKLREIAWFMNANTPANADSIITSSRYQNSVQESRYYYTYSQQLNPEYEAFRAGWFYAYSINQHFPLQSDPAATSLHLPASSSNLLWSMPPSSITTYSFVKDHCGRVIKVYAQQNGATRLWKSYQYY</sequence>
<keyword evidence="2" id="KW-1185">Reference proteome</keyword>
<accession>A0A847SKF4</accession>
<organism evidence="1 2">
    <name type="scientific">Chitinophaga eiseniae</name>
    <dbReference type="NCBI Taxonomy" id="634771"/>
    <lineage>
        <taxon>Bacteria</taxon>
        <taxon>Pseudomonadati</taxon>
        <taxon>Bacteroidota</taxon>
        <taxon>Chitinophagia</taxon>
        <taxon>Chitinophagales</taxon>
        <taxon>Chitinophagaceae</taxon>
        <taxon>Chitinophaga</taxon>
    </lineage>
</organism>
<evidence type="ECO:0000313" key="2">
    <source>
        <dbReference type="Proteomes" id="UP000552864"/>
    </source>
</evidence>
<proteinExistence type="predicted"/>
<name>A0A847SKF4_9BACT</name>
<comment type="caution">
    <text evidence="1">The sequence shown here is derived from an EMBL/GenBank/DDBJ whole genome shotgun (WGS) entry which is preliminary data.</text>
</comment>